<dbReference type="SUPFAM" id="SSF52540">
    <property type="entry name" value="P-loop containing nucleoside triphosphate hydrolases"/>
    <property type="match status" value="1"/>
</dbReference>
<dbReference type="InterPro" id="IPR003439">
    <property type="entry name" value="ABC_transporter-like_ATP-bd"/>
</dbReference>
<evidence type="ECO:0000259" key="4">
    <source>
        <dbReference type="PROSITE" id="PS50893"/>
    </source>
</evidence>
<evidence type="ECO:0000256" key="1">
    <source>
        <dbReference type="ARBA" id="ARBA00022448"/>
    </source>
</evidence>
<dbReference type="Proteomes" id="UP000698963">
    <property type="component" value="Unassembled WGS sequence"/>
</dbReference>
<gene>
    <name evidence="5" type="ORF">K8W16_02890</name>
</gene>
<name>A0A921AUY4_9BACT</name>
<evidence type="ECO:0000313" key="5">
    <source>
        <dbReference type="EMBL" id="HJD96579.1"/>
    </source>
</evidence>
<sequence length="210" mass="23034">MKTLFEAHDLCKRYGDLTALYLPFFSMEKGETVVLTGRNGSGKSTLLRLLAFLEKPTSGSLVYHGDAADPRREVTLLLQEPYLMKASVYWNVTLGLRLRGASEKKMREGYRESMLAVGFADPESMASRGPGALSGGERQRIALASRLILSPSVLLLDEPTSNVDEASEKAILNVVRTLHEREVSVVCATHDRDIPAALDAREIAIVGKKS</sequence>
<evidence type="ECO:0000313" key="6">
    <source>
        <dbReference type="Proteomes" id="UP000698963"/>
    </source>
</evidence>
<feature type="domain" description="ABC transporter" evidence="4">
    <location>
        <begin position="5"/>
        <end position="206"/>
    </location>
</feature>
<dbReference type="InterPro" id="IPR027417">
    <property type="entry name" value="P-loop_NTPase"/>
</dbReference>
<dbReference type="PROSITE" id="PS50893">
    <property type="entry name" value="ABC_TRANSPORTER_2"/>
    <property type="match status" value="1"/>
</dbReference>
<dbReference type="Pfam" id="PF00005">
    <property type="entry name" value="ABC_tran"/>
    <property type="match status" value="1"/>
</dbReference>
<dbReference type="InterPro" id="IPR015854">
    <property type="entry name" value="ABC_transpr_LolD-like"/>
</dbReference>
<dbReference type="GO" id="GO:0005886">
    <property type="term" value="C:plasma membrane"/>
    <property type="evidence" value="ECO:0007669"/>
    <property type="project" value="TreeGrafter"/>
</dbReference>
<dbReference type="EMBL" id="DYZA01000055">
    <property type="protein sequence ID" value="HJD96579.1"/>
    <property type="molecule type" value="Genomic_DNA"/>
</dbReference>
<keyword evidence="3 5" id="KW-0067">ATP-binding</keyword>
<dbReference type="InterPro" id="IPR003593">
    <property type="entry name" value="AAA+_ATPase"/>
</dbReference>
<keyword evidence="2" id="KW-0547">Nucleotide-binding</keyword>
<keyword evidence="1" id="KW-0813">Transport</keyword>
<dbReference type="GO" id="GO:0005524">
    <property type="term" value="F:ATP binding"/>
    <property type="evidence" value="ECO:0007669"/>
    <property type="project" value="UniProtKB-KW"/>
</dbReference>
<proteinExistence type="predicted"/>
<dbReference type="GO" id="GO:0022857">
    <property type="term" value="F:transmembrane transporter activity"/>
    <property type="evidence" value="ECO:0007669"/>
    <property type="project" value="TreeGrafter"/>
</dbReference>
<dbReference type="PANTHER" id="PTHR24220">
    <property type="entry name" value="IMPORT ATP-BINDING PROTEIN"/>
    <property type="match status" value="1"/>
</dbReference>
<dbReference type="GO" id="GO:0016887">
    <property type="term" value="F:ATP hydrolysis activity"/>
    <property type="evidence" value="ECO:0007669"/>
    <property type="project" value="InterPro"/>
</dbReference>
<accession>A0A921AUY4</accession>
<dbReference type="InterPro" id="IPR015856">
    <property type="entry name" value="ABC_transpr_CbiO/EcfA_su"/>
</dbReference>
<dbReference type="AlphaFoldDB" id="A0A921AUY4"/>
<evidence type="ECO:0000256" key="2">
    <source>
        <dbReference type="ARBA" id="ARBA00022741"/>
    </source>
</evidence>
<evidence type="ECO:0000256" key="3">
    <source>
        <dbReference type="ARBA" id="ARBA00022840"/>
    </source>
</evidence>
<reference evidence="5" key="1">
    <citation type="journal article" date="2021" name="PeerJ">
        <title>Extensive microbial diversity within the chicken gut microbiome revealed by metagenomics and culture.</title>
        <authorList>
            <person name="Gilroy R."/>
            <person name="Ravi A."/>
            <person name="Getino M."/>
            <person name="Pursley I."/>
            <person name="Horton D.L."/>
            <person name="Alikhan N.F."/>
            <person name="Baker D."/>
            <person name="Gharbi K."/>
            <person name="Hall N."/>
            <person name="Watson M."/>
            <person name="Adriaenssens E.M."/>
            <person name="Foster-Nyarko E."/>
            <person name="Jarju S."/>
            <person name="Secka A."/>
            <person name="Antonio M."/>
            <person name="Oren A."/>
            <person name="Chaudhuri R.R."/>
            <person name="La Ragione R."/>
            <person name="Hildebrand F."/>
            <person name="Pallen M.J."/>
        </authorList>
    </citation>
    <scope>NUCLEOTIDE SEQUENCE</scope>
    <source>
        <strain evidence="5">ChiGjej2B2-19336</strain>
    </source>
</reference>
<organism evidence="5 6">
    <name type="scientific">Mailhella massiliensis</name>
    <dbReference type="NCBI Taxonomy" id="1903261"/>
    <lineage>
        <taxon>Bacteria</taxon>
        <taxon>Pseudomonadati</taxon>
        <taxon>Thermodesulfobacteriota</taxon>
        <taxon>Desulfovibrionia</taxon>
        <taxon>Desulfovibrionales</taxon>
        <taxon>Desulfovibrionaceae</taxon>
        <taxon>Mailhella</taxon>
    </lineage>
</organism>
<dbReference type="Gene3D" id="3.40.50.300">
    <property type="entry name" value="P-loop containing nucleotide triphosphate hydrolases"/>
    <property type="match status" value="1"/>
</dbReference>
<dbReference type="RefSeq" id="WP_304120990.1">
    <property type="nucleotide sequence ID" value="NZ_DYZA01000055.1"/>
</dbReference>
<dbReference type="SMART" id="SM00382">
    <property type="entry name" value="AAA"/>
    <property type="match status" value="1"/>
</dbReference>
<comment type="caution">
    <text evidence="5">The sequence shown here is derived from an EMBL/GenBank/DDBJ whole genome shotgun (WGS) entry which is preliminary data.</text>
</comment>
<reference evidence="5" key="2">
    <citation type="submission" date="2021-09" db="EMBL/GenBank/DDBJ databases">
        <authorList>
            <person name="Gilroy R."/>
        </authorList>
    </citation>
    <scope>NUCLEOTIDE SEQUENCE</scope>
    <source>
        <strain evidence="5">ChiGjej2B2-19336</strain>
    </source>
</reference>
<protein>
    <submittedName>
        <fullName evidence="5">Energy-coupling factor ABC transporter ATP-binding protein</fullName>
    </submittedName>
</protein>
<dbReference type="CDD" id="cd03225">
    <property type="entry name" value="ABC_cobalt_CbiO_domain1"/>
    <property type="match status" value="1"/>
</dbReference>